<protein>
    <submittedName>
        <fullName evidence="2">Uncharacterized protein</fullName>
    </submittedName>
</protein>
<name>A0A427YQR8_9TREE</name>
<sequence length="921" mass="103541">MTVHDGATESSSSVRQSALDLSPHLAGSSERLDCLHSPNEYQPNANHICPIEKPFQSPNNASTTKTRSKKFNDQKRSRVNEPQFNRKPDPEFSTKPTKIQAKKPTSGPKIEDEANRKSTDVTTGVSRGPVVNATPRGNTAEAKSQKSRAKAAKRQQAAEAKRLEEKRLAIAAKVQVKAKKDQQTIDVKAGAQDNTESAKKNSEAEKRETRRLRRQRYRHRRQARERELATQLSGQTVPSAGARIEGFVEKVEQQGDEREVVQLGGTQLPFTLADPPMLPAEPYPKPANYHHNDNRTNLSRLSQPSESAVPDMVSRDPTGRYQGKKYDPQYHRKRSALPPSPARVTAPISPRTRYAYDAEQKRYYSKTPEFEHQRERYHPYSRGHSPGVHGPRFGPIDYARPHARGELNAFRGRYDDGRGYDRPHDRHQITTPPLPEQQSQDEDGNGQALDSLAKLLQLQADVQASGQNQRLDPVKIAQMAQNFLASQTRMEGSSPPDLSLTPKQAEGNEHPSRENELREILLARQKEQHPDPQKSHEENFGTKQDALEEGEITPSPAPQVIGQPTEENETLPAKNRASQAEREASPASSRKIRAAEWAKRMSPVRHVDPKRESGYAPAAQLQPKPQQPRVSDNDIDFDRRRQVSKEKAGHDIGTRPGPARRRADPRFDVKVNAPADRARGDVRHPQEQSFLDRVHRRETSPPQFRRRMYEQRDEHDDRRSSKGRRDSQLECAPRSEGQAIHDAFARSSSRRPSERPFDKPYPYVMGRERRDEMVELGGVYDRRRSSGESRYDHPDRHDRGKRSSGEERYTRDDTFTTDQRRRSSGGKSGASGKGVPPHQVQPSGVDVTVLETLAMLKAQIAKLEALVPDGLKSAPPRSEPTRLENDERVTMLEVGGVEEGEGQGQAVVAAGLQRGFDTPDS</sequence>
<feature type="compositionally biased region" description="Basic and acidic residues" evidence="1">
    <location>
        <begin position="636"/>
        <end position="653"/>
    </location>
</feature>
<feature type="compositionally biased region" description="Basic and acidic residues" evidence="1">
    <location>
        <begin position="780"/>
        <end position="821"/>
    </location>
</feature>
<feature type="compositionally biased region" description="Basic and acidic residues" evidence="1">
    <location>
        <begin position="367"/>
        <end position="378"/>
    </location>
</feature>
<feature type="compositionally biased region" description="Basic and acidic residues" evidence="1">
    <location>
        <begin position="707"/>
        <end position="728"/>
    </location>
</feature>
<feature type="compositionally biased region" description="Basic and acidic residues" evidence="1">
    <location>
        <begin position="70"/>
        <end position="92"/>
    </location>
</feature>
<feature type="compositionally biased region" description="Basic and acidic residues" evidence="1">
    <location>
        <begin position="196"/>
        <end position="208"/>
    </location>
</feature>
<evidence type="ECO:0000313" key="2">
    <source>
        <dbReference type="EMBL" id="RSH93432.1"/>
    </source>
</evidence>
<feature type="compositionally biased region" description="Low complexity" evidence="1">
    <location>
        <begin position="616"/>
        <end position="628"/>
    </location>
</feature>
<accession>A0A427YQR8</accession>
<feature type="region of interest" description="Disordered" evidence="1">
    <location>
        <begin position="866"/>
        <end position="888"/>
    </location>
</feature>
<comment type="caution">
    <text evidence="2">The sequence shown here is derived from an EMBL/GenBank/DDBJ whole genome shotgun (WGS) entry which is preliminary data.</text>
</comment>
<evidence type="ECO:0000313" key="3">
    <source>
        <dbReference type="Proteomes" id="UP000279259"/>
    </source>
</evidence>
<dbReference type="AlphaFoldDB" id="A0A427YQR8"/>
<feature type="compositionally biased region" description="Polar residues" evidence="1">
    <location>
        <begin position="56"/>
        <end position="65"/>
    </location>
</feature>
<feature type="compositionally biased region" description="Basic and acidic residues" evidence="1">
    <location>
        <begin position="109"/>
        <end position="119"/>
    </location>
</feature>
<feature type="compositionally biased region" description="Basic and acidic residues" evidence="1">
    <location>
        <begin position="506"/>
        <end position="540"/>
    </location>
</feature>
<feature type="compositionally biased region" description="Basic and acidic residues" evidence="1">
    <location>
        <begin position="879"/>
        <end position="888"/>
    </location>
</feature>
<feature type="region of interest" description="Disordered" evidence="1">
    <location>
        <begin position="367"/>
        <end position="389"/>
    </location>
</feature>
<feature type="compositionally biased region" description="Basic and acidic residues" evidence="1">
    <location>
        <begin position="412"/>
        <end position="428"/>
    </location>
</feature>
<proteinExistence type="predicted"/>
<feature type="compositionally biased region" description="Basic residues" evidence="1">
    <location>
        <begin position="209"/>
        <end position="223"/>
    </location>
</feature>
<feature type="compositionally biased region" description="Basic and acidic residues" evidence="1">
    <location>
        <begin position="593"/>
        <end position="613"/>
    </location>
</feature>
<dbReference type="Proteomes" id="UP000279259">
    <property type="component" value="Unassembled WGS sequence"/>
</dbReference>
<keyword evidence="3" id="KW-1185">Reference proteome</keyword>
<feature type="region of interest" description="Disordered" evidence="1">
    <location>
        <begin position="411"/>
        <end position="446"/>
    </location>
</feature>
<feature type="region of interest" description="Disordered" evidence="1">
    <location>
        <begin position="279"/>
        <end position="326"/>
    </location>
</feature>
<organism evidence="2 3">
    <name type="scientific">Saitozyma podzolica</name>
    <dbReference type="NCBI Taxonomy" id="1890683"/>
    <lineage>
        <taxon>Eukaryota</taxon>
        <taxon>Fungi</taxon>
        <taxon>Dikarya</taxon>
        <taxon>Basidiomycota</taxon>
        <taxon>Agaricomycotina</taxon>
        <taxon>Tremellomycetes</taxon>
        <taxon>Tremellales</taxon>
        <taxon>Trimorphomycetaceae</taxon>
        <taxon>Saitozyma</taxon>
    </lineage>
</organism>
<gene>
    <name evidence="2" type="ORF">EHS25_007788</name>
</gene>
<dbReference type="EMBL" id="RSCD01000004">
    <property type="protein sequence ID" value="RSH93432.1"/>
    <property type="molecule type" value="Genomic_DNA"/>
</dbReference>
<evidence type="ECO:0000256" key="1">
    <source>
        <dbReference type="SAM" id="MobiDB-lite"/>
    </source>
</evidence>
<feature type="compositionally biased region" description="Polar residues" evidence="1">
    <location>
        <begin position="295"/>
        <end position="306"/>
    </location>
</feature>
<feature type="region of interest" description="Disordered" evidence="1">
    <location>
        <begin position="177"/>
        <end position="233"/>
    </location>
</feature>
<feature type="compositionally biased region" description="Basic and acidic residues" evidence="1">
    <location>
        <begin position="676"/>
        <end position="699"/>
    </location>
</feature>
<dbReference type="OrthoDB" id="2576242at2759"/>
<feature type="compositionally biased region" description="Basic and acidic residues" evidence="1">
    <location>
        <begin position="313"/>
        <end position="326"/>
    </location>
</feature>
<feature type="region of interest" description="Disordered" evidence="1">
    <location>
        <begin position="1"/>
        <end position="160"/>
    </location>
</feature>
<feature type="region of interest" description="Disordered" evidence="1">
    <location>
        <begin position="487"/>
        <end position="843"/>
    </location>
</feature>
<reference evidence="2 3" key="1">
    <citation type="submission" date="2018-11" db="EMBL/GenBank/DDBJ databases">
        <title>Genome sequence of Saitozyma podzolica DSM 27192.</title>
        <authorList>
            <person name="Aliyu H."/>
            <person name="Gorte O."/>
            <person name="Ochsenreither K."/>
        </authorList>
    </citation>
    <scope>NUCLEOTIDE SEQUENCE [LARGE SCALE GENOMIC DNA]</scope>
    <source>
        <strain evidence="2 3">DSM 27192</strain>
    </source>
</reference>